<reference evidence="3 4" key="1">
    <citation type="submission" date="2019-08" db="EMBL/GenBank/DDBJ databases">
        <title>Prosopis cineraria nodule microbiome.</title>
        <authorList>
            <person name="Ali R."/>
            <person name="Chaluvadi S.R."/>
            <person name="Wang X."/>
        </authorList>
    </citation>
    <scope>NUCLEOTIDE SEQUENCE [LARGE SCALE GENOMIC DNA]</scope>
    <source>
        <strain evidence="3 4">BG7</strain>
    </source>
</reference>
<accession>A0A5Q0C8P5</accession>
<feature type="transmembrane region" description="Helical" evidence="1">
    <location>
        <begin position="130"/>
        <end position="151"/>
    </location>
</feature>
<keyword evidence="3" id="KW-0808">Transferase</keyword>
<dbReference type="InterPro" id="IPR050879">
    <property type="entry name" value="Acyltransferase_3"/>
</dbReference>
<keyword evidence="1" id="KW-0472">Membrane</keyword>
<dbReference type="PANTHER" id="PTHR23028">
    <property type="entry name" value="ACETYLTRANSFERASE"/>
    <property type="match status" value="1"/>
</dbReference>
<proteinExistence type="predicted"/>
<feature type="transmembrane region" description="Helical" evidence="1">
    <location>
        <begin position="158"/>
        <end position="176"/>
    </location>
</feature>
<evidence type="ECO:0000313" key="4">
    <source>
        <dbReference type="Proteomes" id="UP000326881"/>
    </source>
</evidence>
<feature type="transmembrane region" description="Helical" evidence="1">
    <location>
        <begin position="248"/>
        <end position="272"/>
    </location>
</feature>
<dbReference type="GO" id="GO:0016747">
    <property type="term" value="F:acyltransferase activity, transferring groups other than amino-acyl groups"/>
    <property type="evidence" value="ECO:0007669"/>
    <property type="project" value="InterPro"/>
</dbReference>
<dbReference type="OrthoDB" id="9796461at2"/>
<dbReference type="GO" id="GO:0000271">
    <property type="term" value="P:polysaccharide biosynthetic process"/>
    <property type="evidence" value="ECO:0007669"/>
    <property type="project" value="TreeGrafter"/>
</dbReference>
<dbReference type="InterPro" id="IPR002656">
    <property type="entry name" value="Acyl_transf_3_dom"/>
</dbReference>
<dbReference type="Proteomes" id="UP000326881">
    <property type="component" value="Chromosome"/>
</dbReference>
<feature type="transmembrane region" description="Helical" evidence="1">
    <location>
        <begin position="196"/>
        <end position="215"/>
    </location>
</feature>
<sequence>MAERREIRPLTGFRGVAALVVVTYHFFLAMGGTAPFLFDRGYLAVDAFFVLSGYVLAYNYDATFRAGADVAKYGEFLFRRFVRLYPAYIVILSLGVIKLAIKPGLGDFTAWDAFCNLFMLTGWGLHAKPVVGLSWSVSAEIFCYAAFPLVLMLGRLKAIGTGVALLGLALLIVTISKVGGGISGPMDVVSDVTVFPLLRALAGFSIGVILCGLAARRVAFSASVADLGTLLACLAVVAAATFDQTDLATYLCIVGAVFWLAADSSLSNALFANGPVYRLGEISYSLYLIHPLVFSAFGRPMLALQPVIGARTTLAIAYVVCVGATILLASLSYRFVEIGGKRALMQLRQSVLKPASR</sequence>
<evidence type="ECO:0000259" key="2">
    <source>
        <dbReference type="Pfam" id="PF01757"/>
    </source>
</evidence>
<feature type="transmembrane region" description="Helical" evidence="1">
    <location>
        <begin position="12"/>
        <end position="30"/>
    </location>
</feature>
<dbReference type="GO" id="GO:0016020">
    <property type="term" value="C:membrane"/>
    <property type="evidence" value="ECO:0007669"/>
    <property type="project" value="TreeGrafter"/>
</dbReference>
<organism evidence="3 4">
    <name type="scientific">Rhizobium grahamii</name>
    <dbReference type="NCBI Taxonomy" id="1120045"/>
    <lineage>
        <taxon>Bacteria</taxon>
        <taxon>Pseudomonadati</taxon>
        <taxon>Pseudomonadota</taxon>
        <taxon>Alphaproteobacteria</taxon>
        <taxon>Hyphomicrobiales</taxon>
        <taxon>Rhizobiaceae</taxon>
        <taxon>Rhizobium/Agrobacterium group</taxon>
        <taxon>Rhizobium</taxon>
    </lineage>
</organism>
<dbReference type="AlphaFoldDB" id="A0A5Q0C8P5"/>
<dbReference type="RefSeq" id="WP_153272316.1">
    <property type="nucleotide sequence ID" value="NZ_CP043498.1"/>
</dbReference>
<keyword evidence="1" id="KW-0812">Transmembrane</keyword>
<feature type="domain" description="Acyltransferase 3" evidence="2">
    <location>
        <begin position="11"/>
        <end position="329"/>
    </location>
</feature>
<feature type="transmembrane region" description="Helical" evidence="1">
    <location>
        <begin position="81"/>
        <end position="101"/>
    </location>
</feature>
<gene>
    <name evidence="3" type="ORF">FZ934_19010</name>
</gene>
<feature type="transmembrane region" description="Helical" evidence="1">
    <location>
        <begin position="284"/>
        <end position="303"/>
    </location>
</feature>
<dbReference type="Pfam" id="PF01757">
    <property type="entry name" value="Acyl_transf_3"/>
    <property type="match status" value="1"/>
</dbReference>
<dbReference type="PANTHER" id="PTHR23028:SF131">
    <property type="entry name" value="BLR2367 PROTEIN"/>
    <property type="match status" value="1"/>
</dbReference>
<keyword evidence="1" id="KW-1133">Transmembrane helix</keyword>
<dbReference type="EMBL" id="CP043498">
    <property type="protein sequence ID" value="QFY62296.1"/>
    <property type="molecule type" value="Genomic_DNA"/>
</dbReference>
<feature type="transmembrane region" description="Helical" evidence="1">
    <location>
        <begin position="42"/>
        <end position="60"/>
    </location>
</feature>
<feature type="transmembrane region" description="Helical" evidence="1">
    <location>
        <begin position="315"/>
        <end position="336"/>
    </location>
</feature>
<name>A0A5Q0C8P5_9HYPH</name>
<protein>
    <submittedName>
        <fullName evidence="3">Acyltransferase</fullName>
    </submittedName>
</protein>
<dbReference type="KEGG" id="rgr:FZ934_19010"/>
<evidence type="ECO:0000313" key="3">
    <source>
        <dbReference type="EMBL" id="QFY62296.1"/>
    </source>
</evidence>
<keyword evidence="4" id="KW-1185">Reference proteome</keyword>
<keyword evidence="3" id="KW-0012">Acyltransferase</keyword>
<evidence type="ECO:0000256" key="1">
    <source>
        <dbReference type="SAM" id="Phobius"/>
    </source>
</evidence>
<feature type="transmembrane region" description="Helical" evidence="1">
    <location>
        <begin position="222"/>
        <end position="242"/>
    </location>
</feature>